<dbReference type="PANTHER" id="PTHR33281:SF19">
    <property type="entry name" value="VOLTAGE-DEPENDENT ANION CHANNEL-FORMING PROTEIN YNEE"/>
    <property type="match status" value="1"/>
</dbReference>
<feature type="transmembrane region" description="Helical" evidence="9">
    <location>
        <begin position="53"/>
        <end position="72"/>
    </location>
</feature>
<evidence type="ECO:0000256" key="7">
    <source>
        <dbReference type="ARBA" id="ARBA00023136"/>
    </source>
</evidence>
<evidence type="ECO:0000256" key="8">
    <source>
        <dbReference type="ARBA" id="ARBA00034708"/>
    </source>
</evidence>
<organism evidence="10 11">
    <name type="scientific">Phaeocystidibacter marisrubri</name>
    <dbReference type="NCBI Taxonomy" id="1577780"/>
    <lineage>
        <taxon>Bacteria</taxon>
        <taxon>Pseudomonadati</taxon>
        <taxon>Bacteroidota</taxon>
        <taxon>Flavobacteriia</taxon>
        <taxon>Flavobacteriales</taxon>
        <taxon>Phaeocystidibacteraceae</taxon>
        <taxon>Phaeocystidibacter</taxon>
    </lineage>
</organism>
<evidence type="ECO:0000313" key="10">
    <source>
        <dbReference type="EMBL" id="KAB2818057.1"/>
    </source>
</evidence>
<dbReference type="AlphaFoldDB" id="A0A6L3ZJQ9"/>
<gene>
    <name evidence="10" type="ORF">F8C82_06550</name>
</gene>
<comment type="subcellular location">
    <subcellularLocation>
        <location evidence="1">Cell membrane</location>
        <topology evidence="1">Multi-pass membrane protein</topology>
    </subcellularLocation>
</comment>
<dbReference type="RefSeq" id="WP_151692745.1">
    <property type="nucleotide sequence ID" value="NZ_BMGX01000002.1"/>
</dbReference>
<accession>A0A6L3ZJQ9</accession>
<evidence type="ECO:0000313" key="11">
    <source>
        <dbReference type="Proteomes" id="UP000484164"/>
    </source>
</evidence>
<keyword evidence="7 9" id="KW-0472">Membrane</keyword>
<name>A0A6L3ZJQ9_9FLAO</name>
<keyword evidence="11" id="KW-1185">Reference proteome</keyword>
<dbReference type="GO" id="GO:0005886">
    <property type="term" value="C:plasma membrane"/>
    <property type="evidence" value="ECO:0007669"/>
    <property type="project" value="UniProtKB-SubCell"/>
</dbReference>
<keyword evidence="3" id="KW-1003">Cell membrane</keyword>
<dbReference type="Proteomes" id="UP000484164">
    <property type="component" value="Unassembled WGS sequence"/>
</dbReference>
<sequence>MIIYKTNKHWFKDIGHLAKSWTMIKVMRAVLMIGAFTTVVVLVHTYVHELNLRDVGGVFSLLGIVLSILLVFRTNSAYDRWWEGRKQWGALVNNCRNLALYCYVHLPSDDRPTKMRLARDIGNFCLAFVEHLREGTKTEDLKGLNDVEIARYQSVQHIPNEISKEIYATIHESYKDGRITGEDLLNIHQMHKALLDILGACERIKKTPIPFSYNVYLKVFITAYGLLLPFALLSTLGFWTIPAVMFVFFAFIGVEMMGEEIEDPFGLDCNDLPTGTIANTIRENVFNLMEVPHEHWEKHPEVLYEKVF</sequence>
<feature type="transmembrane region" description="Helical" evidence="9">
    <location>
        <begin position="29"/>
        <end position="47"/>
    </location>
</feature>
<keyword evidence="6" id="KW-0406">Ion transport</keyword>
<dbReference type="Pfam" id="PF25539">
    <property type="entry name" value="Bestrophin_2"/>
    <property type="match status" value="1"/>
</dbReference>
<comment type="similarity">
    <text evidence="8">Belongs to the anion channel-forming bestrophin (TC 1.A.46) family.</text>
</comment>
<evidence type="ECO:0000256" key="4">
    <source>
        <dbReference type="ARBA" id="ARBA00022692"/>
    </source>
</evidence>
<proteinExistence type="inferred from homology"/>
<reference evidence="10 11" key="1">
    <citation type="submission" date="2019-10" db="EMBL/GenBank/DDBJ databases">
        <title>Genome sequence of Phaeocystidibacter marisrubri JCM30614 (type strain).</title>
        <authorList>
            <person name="Bowman J.P."/>
        </authorList>
    </citation>
    <scope>NUCLEOTIDE SEQUENCE [LARGE SCALE GENOMIC DNA]</scope>
    <source>
        <strain evidence="10 11">JCM 30614</strain>
    </source>
</reference>
<evidence type="ECO:0000256" key="3">
    <source>
        <dbReference type="ARBA" id="ARBA00022475"/>
    </source>
</evidence>
<evidence type="ECO:0000256" key="9">
    <source>
        <dbReference type="SAM" id="Phobius"/>
    </source>
</evidence>
<dbReference type="GO" id="GO:0005254">
    <property type="term" value="F:chloride channel activity"/>
    <property type="evidence" value="ECO:0007669"/>
    <property type="project" value="InterPro"/>
</dbReference>
<keyword evidence="4 9" id="KW-0812">Transmembrane</keyword>
<dbReference type="InterPro" id="IPR044669">
    <property type="entry name" value="YneE/VCCN1/2-like"/>
</dbReference>
<keyword evidence="5 9" id="KW-1133">Transmembrane helix</keyword>
<protein>
    <submittedName>
        <fullName evidence="10">Bestrophin</fullName>
    </submittedName>
</protein>
<keyword evidence="2" id="KW-0813">Transport</keyword>
<dbReference type="PANTHER" id="PTHR33281">
    <property type="entry name" value="UPF0187 PROTEIN YNEE"/>
    <property type="match status" value="1"/>
</dbReference>
<dbReference type="EMBL" id="WBVQ01000001">
    <property type="protein sequence ID" value="KAB2818057.1"/>
    <property type="molecule type" value="Genomic_DNA"/>
</dbReference>
<feature type="transmembrane region" description="Helical" evidence="9">
    <location>
        <begin position="213"/>
        <end position="232"/>
    </location>
</feature>
<evidence type="ECO:0000256" key="6">
    <source>
        <dbReference type="ARBA" id="ARBA00023065"/>
    </source>
</evidence>
<comment type="caution">
    <text evidence="10">The sequence shown here is derived from an EMBL/GenBank/DDBJ whole genome shotgun (WGS) entry which is preliminary data.</text>
</comment>
<evidence type="ECO:0000256" key="5">
    <source>
        <dbReference type="ARBA" id="ARBA00022989"/>
    </source>
</evidence>
<dbReference type="OrthoDB" id="445589at2"/>
<evidence type="ECO:0000256" key="2">
    <source>
        <dbReference type="ARBA" id="ARBA00022448"/>
    </source>
</evidence>
<feature type="transmembrane region" description="Helical" evidence="9">
    <location>
        <begin position="238"/>
        <end position="257"/>
    </location>
</feature>
<evidence type="ECO:0000256" key="1">
    <source>
        <dbReference type="ARBA" id="ARBA00004651"/>
    </source>
</evidence>